<dbReference type="PANTHER" id="PTHR10859:SF91">
    <property type="entry name" value="DOLICHYL-PHOSPHATE BETA-GLUCOSYLTRANSFERASE"/>
    <property type="match status" value="1"/>
</dbReference>
<dbReference type="Pfam" id="PF00535">
    <property type="entry name" value="Glycos_transf_2"/>
    <property type="match status" value="1"/>
</dbReference>
<reference evidence="2 3" key="1">
    <citation type="journal article" date="2016" name="Front. Microbiol.">
        <title>Microevolution Analysis of Bacillus coahuilensis Unveils Differences in Phosphorus Acquisition Strategies and Their Regulation.</title>
        <authorList>
            <person name="Gomez-Lunar Z."/>
            <person name="Hernandez-Gonzalez I."/>
            <person name="Rodriguez-Torres M.D."/>
            <person name="Souza V."/>
            <person name="Olmedo-Alvarez G."/>
        </authorList>
    </citation>
    <scope>NUCLEOTIDE SEQUENCE [LARGE SCALE GENOMIC DNA]</scope>
    <source>
        <strain evidence="3">p1.1.43</strain>
    </source>
</reference>
<evidence type="ECO:0000259" key="1">
    <source>
        <dbReference type="Pfam" id="PF00535"/>
    </source>
</evidence>
<sequence length="253" mass="29307">MKYSVVIPCYKEEKILEKTVLTLQNILKLEDFEIIITVEQNPSHTITVAKNLRRKYRNVKVLENNNQYGKGYSVKRGVLMSKGEMVLVVDADLPVNLAKYFSYIITLIDDPQVGAVYVSSLGDKTCRRKRGVIRSEASFWLFFLRRLFLNQGITDTQLGCKLYKGSIAREIFSYVDEKGFLYELQVTDLLLNFGFQIEECIVRINWFSEQSSVDVSNLFKSTIKFFSYSLIGRHRLLRKSQTSEVRLIETSHP</sequence>
<dbReference type="InterPro" id="IPR029044">
    <property type="entry name" value="Nucleotide-diphossugar_trans"/>
</dbReference>
<dbReference type="EMBL" id="LDYG01000001">
    <property type="protein sequence ID" value="KUP09424.1"/>
    <property type="molecule type" value="Genomic_DNA"/>
</dbReference>
<dbReference type="SUPFAM" id="SSF53448">
    <property type="entry name" value="Nucleotide-diphospho-sugar transferases"/>
    <property type="match status" value="1"/>
</dbReference>
<comment type="caution">
    <text evidence="2">The sequence shown here is derived from an EMBL/GenBank/DDBJ whole genome shotgun (WGS) entry which is preliminary data.</text>
</comment>
<dbReference type="InterPro" id="IPR001173">
    <property type="entry name" value="Glyco_trans_2-like"/>
</dbReference>
<dbReference type="PATRIC" id="fig|1150625.3.peg.90"/>
<evidence type="ECO:0000313" key="2">
    <source>
        <dbReference type="EMBL" id="KUP09424.1"/>
    </source>
</evidence>
<keyword evidence="3" id="KW-1185">Reference proteome</keyword>
<dbReference type="Proteomes" id="UP000074108">
    <property type="component" value="Unassembled WGS sequence"/>
</dbReference>
<dbReference type="STRING" id="1150625.Q75_00435"/>
<gene>
    <name evidence="2" type="ORF">Q75_00435</name>
</gene>
<dbReference type="AlphaFoldDB" id="A0A147KCL9"/>
<accession>A0A147KCL9</accession>
<evidence type="ECO:0000313" key="3">
    <source>
        <dbReference type="Proteomes" id="UP000074108"/>
    </source>
</evidence>
<dbReference type="PANTHER" id="PTHR10859">
    <property type="entry name" value="GLYCOSYL TRANSFERASE"/>
    <property type="match status" value="1"/>
</dbReference>
<protein>
    <recommendedName>
        <fullName evidence="1">Glycosyltransferase 2-like domain-containing protein</fullName>
    </recommendedName>
</protein>
<dbReference type="Gene3D" id="3.90.550.10">
    <property type="entry name" value="Spore Coat Polysaccharide Biosynthesis Protein SpsA, Chain A"/>
    <property type="match status" value="1"/>
</dbReference>
<name>A0A147KCL9_9BACI</name>
<proteinExistence type="predicted"/>
<organism evidence="2 3">
    <name type="scientific">Bacillus coahuilensis p1.1.43</name>
    <dbReference type="NCBI Taxonomy" id="1150625"/>
    <lineage>
        <taxon>Bacteria</taxon>
        <taxon>Bacillati</taxon>
        <taxon>Bacillota</taxon>
        <taxon>Bacilli</taxon>
        <taxon>Bacillales</taxon>
        <taxon>Bacillaceae</taxon>
        <taxon>Bacillus</taxon>
    </lineage>
</organism>
<dbReference type="GO" id="GO:0006487">
    <property type="term" value="P:protein N-linked glycosylation"/>
    <property type="evidence" value="ECO:0007669"/>
    <property type="project" value="TreeGrafter"/>
</dbReference>
<feature type="domain" description="Glycosyltransferase 2-like" evidence="1">
    <location>
        <begin position="4"/>
        <end position="172"/>
    </location>
</feature>
<dbReference type="RefSeq" id="WP_010170182.1">
    <property type="nucleotide sequence ID" value="NZ_LDYG01000001.1"/>
</dbReference>